<comment type="caution">
    <text evidence="1">The sequence shown here is derived from an EMBL/GenBank/DDBJ whole genome shotgun (WGS) entry which is preliminary data.</text>
</comment>
<protein>
    <submittedName>
        <fullName evidence="1">Uncharacterized protein</fullName>
    </submittedName>
</protein>
<evidence type="ECO:0000313" key="1">
    <source>
        <dbReference type="EMBL" id="MPM80182.1"/>
    </source>
</evidence>
<gene>
    <name evidence="1" type="ORF">SDC9_127229</name>
</gene>
<accession>A0A645CU11</accession>
<sequence>MVGGDGRDNDRIQFLGRHARDLQRAAGGPLRQIGTGHFRRGDVTFANSRAGADPFVIGFDHLFQIHVGQNFFRNIGTGALDFNSHLNPLSALSVAACRSAKPPNIHPIKTCWPPSRTSCAARFPIYSCGCSA</sequence>
<proteinExistence type="predicted"/>
<dbReference type="EMBL" id="VSSQ01029876">
    <property type="protein sequence ID" value="MPM80182.1"/>
    <property type="molecule type" value="Genomic_DNA"/>
</dbReference>
<reference evidence="1" key="1">
    <citation type="submission" date="2019-08" db="EMBL/GenBank/DDBJ databases">
        <authorList>
            <person name="Kucharzyk K."/>
            <person name="Murdoch R.W."/>
            <person name="Higgins S."/>
            <person name="Loffler F."/>
        </authorList>
    </citation>
    <scope>NUCLEOTIDE SEQUENCE</scope>
</reference>
<organism evidence="1">
    <name type="scientific">bioreactor metagenome</name>
    <dbReference type="NCBI Taxonomy" id="1076179"/>
    <lineage>
        <taxon>unclassified sequences</taxon>
        <taxon>metagenomes</taxon>
        <taxon>ecological metagenomes</taxon>
    </lineage>
</organism>
<dbReference type="AlphaFoldDB" id="A0A645CU11"/>
<name>A0A645CU11_9ZZZZ</name>